<evidence type="ECO:0000313" key="3">
    <source>
        <dbReference type="Proteomes" id="UP000738359"/>
    </source>
</evidence>
<comment type="caution">
    <text evidence="2">The sequence shown here is derived from an EMBL/GenBank/DDBJ whole genome shotgun (WGS) entry which is preliminary data.</text>
</comment>
<gene>
    <name evidence="2" type="ORF">BGZ70_009818</name>
</gene>
<sequence length="651" mass="71274">MILLRSRDSGIMLDEEYWHHSSDTTDNNNDSPSSSKAPPFCETTKTATIQDPGLLILQVTQFGTIDHAFAIPQSAGDAKRRTGWFCSSSNSSSITNDDGDGDDNSNSGADDNEVVDTSVFLAHDRAAIEAMASEAVMGYVHPQELSALCKGLDQVCKALYTVFRARWRVDAPSSESMLSREDDDGSKVSENGLELKQGDRPCKIIEFQGERFEEWVDPSSVAAAAAMACVQGMSVKEGEDDEKENSCRYAWTEVTGVLSNGNVVLEEQEWLMASSPLVNTSARHLTSSSQGSSSSSSSFFAPIPAFVDYTDDDDDEDESEDEDGYLEMEMELGSLCSEKTLVPDDGAESKVDWRALTDGVRRRMDIEEGLSLSKSSSIAVSRLSDLSSLASSSSISTVSARSKLDSRVKPQQPPCHSNKRTLLITFSPTAAASSLVLVSLPLLSSIALDAWKQWVQMIHLTKEQFQAWSGYLLDLALRQTIETVSFGMTILGCAPRPCLSAPALMDYDYHYNYCNPAESDSSVQHALAQELRQRTTVMTIQKSHPPQEDEAIHKISGLNRAGKVLEAHHPGLEGAVRHLGQTWLGHRIMATVHLEEKLDVVADQVVDWWESDDRVAALVASSVPPLLNTLTAYTPLSFLSRRFVSARTTSM</sequence>
<proteinExistence type="predicted"/>
<feature type="region of interest" description="Disordered" evidence="1">
    <location>
        <begin position="89"/>
        <end position="112"/>
    </location>
</feature>
<dbReference type="OrthoDB" id="2433939at2759"/>
<dbReference type="AlphaFoldDB" id="A0A9P6LZY6"/>
<reference evidence="2" key="1">
    <citation type="journal article" date="2020" name="Fungal Divers.">
        <title>Resolving the Mortierellaceae phylogeny through synthesis of multi-gene phylogenetics and phylogenomics.</title>
        <authorList>
            <person name="Vandepol N."/>
            <person name="Liber J."/>
            <person name="Desiro A."/>
            <person name="Na H."/>
            <person name="Kennedy M."/>
            <person name="Barry K."/>
            <person name="Grigoriev I.V."/>
            <person name="Miller A.N."/>
            <person name="O'Donnell K."/>
            <person name="Stajich J.E."/>
            <person name="Bonito G."/>
        </authorList>
    </citation>
    <scope>NUCLEOTIDE SEQUENCE</scope>
    <source>
        <strain evidence="2">CK1249</strain>
    </source>
</reference>
<dbReference type="Proteomes" id="UP000738359">
    <property type="component" value="Unassembled WGS sequence"/>
</dbReference>
<name>A0A9P6LZY6_MORAP</name>
<dbReference type="EMBL" id="JAAAHY010000828">
    <property type="protein sequence ID" value="KAF9956590.1"/>
    <property type="molecule type" value="Genomic_DNA"/>
</dbReference>
<evidence type="ECO:0000313" key="2">
    <source>
        <dbReference type="EMBL" id="KAF9956590.1"/>
    </source>
</evidence>
<protein>
    <submittedName>
        <fullName evidence="2">Uncharacterized protein</fullName>
    </submittedName>
</protein>
<accession>A0A9P6LZY6</accession>
<feature type="region of interest" description="Disordered" evidence="1">
    <location>
        <begin position="21"/>
        <end position="41"/>
    </location>
</feature>
<feature type="compositionally biased region" description="Low complexity" evidence="1">
    <location>
        <begin position="24"/>
        <end position="35"/>
    </location>
</feature>
<organism evidence="2 3">
    <name type="scientific">Mortierella alpina</name>
    <name type="common">Oleaginous fungus</name>
    <name type="synonym">Mortierella renispora</name>
    <dbReference type="NCBI Taxonomy" id="64518"/>
    <lineage>
        <taxon>Eukaryota</taxon>
        <taxon>Fungi</taxon>
        <taxon>Fungi incertae sedis</taxon>
        <taxon>Mucoromycota</taxon>
        <taxon>Mortierellomycotina</taxon>
        <taxon>Mortierellomycetes</taxon>
        <taxon>Mortierellales</taxon>
        <taxon>Mortierellaceae</taxon>
        <taxon>Mortierella</taxon>
    </lineage>
</organism>
<keyword evidence="3" id="KW-1185">Reference proteome</keyword>
<evidence type="ECO:0000256" key="1">
    <source>
        <dbReference type="SAM" id="MobiDB-lite"/>
    </source>
</evidence>